<protein>
    <submittedName>
        <fullName evidence="1">Uncharacterized protein</fullName>
    </submittedName>
</protein>
<dbReference type="OrthoDB" id="437457at2759"/>
<organism evidence="1 2">
    <name type="scientific">Setomelanomma holmii</name>
    <dbReference type="NCBI Taxonomy" id="210430"/>
    <lineage>
        <taxon>Eukaryota</taxon>
        <taxon>Fungi</taxon>
        <taxon>Dikarya</taxon>
        <taxon>Ascomycota</taxon>
        <taxon>Pezizomycotina</taxon>
        <taxon>Dothideomycetes</taxon>
        <taxon>Pleosporomycetidae</taxon>
        <taxon>Pleosporales</taxon>
        <taxon>Pleosporineae</taxon>
        <taxon>Phaeosphaeriaceae</taxon>
        <taxon>Setomelanomma</taxon>
    </lineage>
</organism>
<sequence length="288" mass="32084">MRKSALLGSWNVVRKDGKPLTATTIKAMSYILYSKTLDLSNEQLSQPDLKAIVYASISKKEFDEFYPGHAAADSVGKTPMDGVEEVPGSRTGFFARHVEREGLSTEPVHYCAGDYLFRNTGDSAMESIRWPRTLCDAASEVPIDVADRVGVPLVVKKVAPSLAWRDGKTLCSCDLLSIPVATMLGRAAFDPSLLMFGVHPSQWNSRLDELMDRTELAGTLIAVRKDGEPLMPSLLFCIREYIVDKIWPLKYSSAPSAMWKKQVLTTMSKDDFHEKYAAYLLKHREASQ</sequence>
<evidence type="ECO:0000313" key="2">
    <source>
        <dbReference type="Proteomes" id="UP000799777"/>
    </source>
</evidence>
<dbReference type="AlphaFoldDB" id="A0A9P4LLF5"/>
<dbReference type="Proteomes" id="UP000799777">
    <property type="component" value="Unassembled WGS sequence"/>
</dbReference>
<reference evidence="1" key="1">
    <citation type="journal article" date="2020" name="Stud. Mycol.">
        <title>101 Dothideomycetes genomes: a test case for predicting lifestyles and emergence of pathogens.</title>
        <authorList>
            <person name="Haridas S."/>
            <person name="Albert R."/>
            <person name="Binder M."/>
            <person name="Bloem J."/>
            <person name="Labutti K."/>
            <person name="Salamov A."/>
            <person name="Andreopoulos B."/>
            <person name="Baker S."/>
            <person name="Barry K."/>
            <person name="Bills G."/>
            <person name="Bluhm B."/>
            <person name="Cannon C."/>
            <person name="Castanera R."/>
            <person name="Culley D."/>
            <person name="Daum C."/>
            <person name="Ezra D."/>
            <person name="Gonzalez J."/>
            <person name="Henrissat B."/>
            <person name="Kuo A."/>
            <person name="Liang C."/>
            <person name="Lipzen A."/>
            <person name="Lutzoni F."/>
            <person name="Magnuson J."/>
            <person name="Mondo S."/>
            <person name="Nolan M."/>
            <person name="Ohm R."/>
            <person name="Pangilinan J."/>
            <person name="Park H.-J."/>
            <person name="Ramirez L."/>
            <person name="Alfaro M."/>
            <person name="Sun H."/>
            <person name="Tritt A."/>
            <person name="Yoshinaga Y."/>
            <person name="Zwiers L.-H."/>
            <person name="Turgeon B."/>
            <person name="Goodwin S."/>
            <person name="Spatafora J."/>
            <person name="Crous P."/>
            <person name="Grigoriev I."/>
        </authorList>
    </citation>
    <scope>NUCLEOTIDE SEQUENCE</scope>
    <source>
        <strain evidence="1">CBS 110217</strain>
    </source>
</reference>
<comment type="caution">
    <text evidence="1">The sequence shown here is derived from an EMBL/GenBank/DDBJ whole genome shotgun (WGS) entry which is preliminary data.</text>
</comment>
<name>A0A9P4LLF5_9PLEO</name>
<accession>A0A9P4LLF5</accession>
<gene>
    <name evidence="1" type="ORF">EK21DRAFT_113205</name>
</gene>
<evidence type="ECO:0000313" key="1">
    <source>
        <dbReference type="EMBL" id="KAF2029145.1"/>
    </source>
</evidence>
<keyword evidence="2" id="KW-1185">Reference proteome</keyword>
<dbReference type="EMBL" id="ML978204">
    <property type="protein sequence ID" value="KAF2029145.1"/>
    <property type="molecule type" value="Genomic_DNA"/>
</dbReference>
<proteinExistence type="predicted"/>